<protein>
    <submittedName>
        <fullName evidence="2">Cyclic nucleotide-binding protein</fullName>
    </submittedName>
</protein>
<keyword evidence="2" id="KW-0614">Plasmid</keyword>
<dbReference type="SUPFAM" id="SSF51206">
    <property type="entry name" value="cAMP-binding domain-like"/>
    <property type="match status" value="1"/>
</dbReference>
<feature type="domain" description="Cyclic nucleotide-binding" evidence="1">
    <location>
        <begin position="29"/>
        <end position="110"/>
    </location>
</feature>
<dbReference type="OrthoDB" id="667553at2"/>
<sequence>MLQLQNVLKQMIQISDEELETFTGLCHKKVFKRKALLSQEAKFITEVYFIKKGIIRVKIDDLGGTDHTIHFAIENQFIADYRAFLTQQKSAYQLQALEETETIVIPKSAIDWGYANLRQGEKLGRLIAEYYFIYLDSRIQHLYTLSPKERYDLMNEIFPNIHNRVPQHMIASYLGITPVHLSRLKSQSLI</sequence>
<dbReference type="InterPro" id="IPR014710">
    <property type="entry name" value="RmlC-like_jellyroll"/>
</dbReference>
<accession>F4L8D5</accession>
<dbReference type="Pfam" id="PF00027">
    <property type="entry name" value="cNMP_binding"/>
    <property type="match status" value="1"/>
</dbReference>
<dbReference type="EMBL" id="CP002694">
    <property type="protein sequence ID" value="AEE54643.1"/>
    <property type="molecule type" value="Genomic_DNA"/>
</dbReference>
<gene>
    <name evidence="2" type="ordered locus">Halhy_6833</name>
</gene>
<keyword evidence="3" id="KW-1185">Reference proteome</keyword>
<organism evidence="2 3">
    <name type="scientific">Haliscomenobacter hydrossis (strain ATCC 27775 / DSM 1100 / LMG 10767 / O)</name>
    <dbReference type="NCBI Taxonomy" id="760192"/>
    <lineage>
        <taxon>Bacteria</taxon>
        <taxon>Pseudomonadati</taxon>
        <taxon>Bacteroidota</taxon>
        <taxon>Saprospiria</taxon>
        <taxon>Saprospirales</taxon>
        <taxon>Haliscomenobacteraceae</taxon>
        <taxon>Haliscomenobacter</taxon>
    </lineage>
</organism>
<dbReference type="KEGG" id="hhy:Halhy_6833"/>
<reference evidence="2 3" key="1">
    <citation type="journal article" date="2011" name="Stand. Genomic Sci.">
        <title>Complete genome sequence of Haliscomenobacter hydrossis type strain (O).</title>
        <authorList>
            <consortium name="US DOE Joint Genome Institute (JGI-PGF)"/>
            <person name="Daligault H."/>
            <person name="Lapidus A."/>
            <person name="Zeytun A."/>
            <person name="Nolan M."/>
            <person name="Lucas S."/>
            <person name="Del Rio T.G."/>
            <person name="Tice H."/>
            <person name="Cheng J.F."/>
            <person name="Tapia R."/>
            <person name="Han C."/>
            <person name="Goodwin L."/>
            <person name="Pitluck S."/>
            <person name="Liolios K."/>
            <person name="Pagani I."/>
            <person name="Ivanova N."/>
            <person name="Huntemann M."/>
            <person name="Mavromatis K."/>
            <person name="Mikhailova N."/>
            <person name="Pati A."/>
            <person name="Chen A."/>
            <person name="Palaniappan K."/>
            <person name="Land M."/>
            <person name="Hauser L."/>
            <person name="Brambilla E.M."/>
            <person name="Rohde M."/>
            <person name="Verbarg S."/>
            <person name="Goker M."/>
            <person name="Bristow J."/>
            <person name="Eisen J.A."/>
            <person name="Markowitz V."/>
            <person name="Hugenholtz P."/>
            <person name="Kyrpides N.C."/>
            <person name="Klenk H.P."/>
            <person name="Woyke T."/>
        </authorList>
    </citation>
    <scope>NUCLEOTIDE SEQUENCE [LARGE SCALE GENOMIC DNA]</scope>
    <source>
        <strain evidence="3">ATCC 27775 / DSM 1100 / LMG 10767 / O</strain>
        <plasmid evidence="3">Plasmid pHALHY03</plasmid>
    </source>
</reference>
<evidence type="ECO:0000313" key="3">
    <source>
        <dbReference type="Proteomes" id="UP000008461"/>
    </source>
</evidence>
<dbReference type="Proteomes" id="UP000008461">
    <property type="component" value="Plasmid pHALHY03"/>
</dbReference>
<dbReference type="Gene3D" id="2.60.120.10">
    <property type="entry name" value="Jelly Rolls"/>
    <property type="match status" value="1"/>
</dbReference>
<evidence type="ECO:0000259" key="1">
    <source>
        <dbReference type="Pfam" id="PF00027"/>
    </source>
</evidence>
<dbReference type="InterPro" id="IPR018490">
    <property type="entry name" value="cNMP-bd_dom_sf"/>
</dbReference>
<dbReference type="AlphaFoldDB" id="F4L8D5"/>
<dbReference type="RefSeq" id="WP_013769159.1">
    <property type="nucleotide sequence ID" value="NC_015513.1"/>
</dbReference>
<evidence type="ECO:0000313" key="2">
    <source>
        <dbReference type="EMBL" id="AEE54643.1"/>
    </source>
</evidence>
<dbReference type="HOGENOM" id="CLU_075053_9_2_10"/>
<proteinExistence type="predicted"/>
<dbReference type="InterPro" id="IPR000595">
    <property type="entry name" value="cNMP-bd_dom"/>
</dbReference>
<reference key="2">
    <citation type="submission" date="2011-04" db="EMBL/GenBank/DDBJ databases">
        <title>Complete sequence of plasmid 3 of Haliscomenobacter hydrossis DSM 1100.</title>
        <authorList>
            <consortium name="US DOE Joint Genome Institute (JGI-PGF)"/>
            <person name="Lucas S."/>
            <person name="Han J."/>
            <person name="Lapidus A."/>
            <person name="Bruce D."/>
            <person name="Goodwin L."/>
            <person name="Pitluck S."/>
            <person name="Peters L."/>
            <person name="Kyrpides N."/>
            <person name="Mavromatis K."/>
            <person name="Ivanova N."/>
            <person name="Ovchinnikova G."/>
            <person name="Pagani I."/>
            <person name="Daligault H."/>
            <person name="Detter J.C."/>
            <person name="Han C."/>
            <person name="Land M."/>
            <person name="Hauser L."/>
            <person name="Markowitz V."/>
            <person name="Cheng J.-F."/>
            <person name="Hugenholtz P."/>
            <person name="Woyke T."/>
            <person name="Wu D."/>
            <person name="Verbarg S."/>
            <person name="Frueling A."/>
            <person name="Brambilla E."/>
            <person name="Klenk H.-P."/>
            <person name="Eisen J.A."/>
        </authorList>
    </citation>
    <scope>NUCLEOTIDE SEQUENCE</scope>
    <source>
        <strain>DSM 1100</strain>
    </source>
</reference>
<dbReference type="CDD" id="cd00038">
    <property type="entry name" value="CAP_ED"/>
    <property type="match status" value="1"/>
</dbReference>
<geneLocation type="plasmid" evidence="2 3">
    <name>pHALHY03</name>
</geneLocation>
<name>F4L8D5_HALH1</name>
<dbReference type="eggNOG" id="COG0664">
    <property type="taxonomic scope" value="Bacteria"/>
</dbReference>